<reference evidence="3" key="1">
    <citation type="submission" date="2015-05" db="EMBL/GenBank/DDBJ databases">
        <authorList>
            <person name="Urmite Genomes"/>
        </authorList>
    </citation>
    <scope>NUCLEOTIDE SEQUENCE [LARGE SCALE GENOMIC DNA]</scope>
    <source>
        <strain evidence="3">LF1</strain>
    </source>
</reference>
<gene>
    <name evidence="2" type="ORF">BN000_04560</name>
</gene>
<dbReference type="InterPro" id="IPR057200">
    <property type="entry name" value="DUF7878"/>
</dbReference>
<keyword evidence="3" id="KW-1185">Reference proteome</keyword>
<feature type="domain" description="DUF7878" evidence="1">
    <location>
        <begin position="1"/>
        <end position="60"/>
    </location>
</feature>
<dbReference type="AlphaFoldDB" id="A0A0U1P318"/>
<evidence type="ECO:0000259" key="1">
    <source>
        <dbReference type="Pfam" id="PF25297"/>
    </source>
</evidence>
<dbReference type="Proteomes" id="UP000199087">
    <property type="component" value="Unassembled WGS sequence"/>
</dbReference>
<dbReference type="Pfam" id="PF25297">
    <property type="entry name" value="DUF7878"/>
    <property type="match status" value="1"/>
</dbReference>
<sequence length="72" mass="8896">MDYDTIDHDETILNFFYEGNDYWRIYSIWQEFEAHKYITTTVLVEAVTQYIQEVNKELHEIDYIVKLDEFLH</sequence>
<dbReference type="EMBL" id="CVRB01000005">
    <property type="protein sequence ID" value="CRK84528.1"/>
    <property type="molecule type" value="Genomic_DNA"/>
</dbReference>
<accession>A0A0U1P318</accession>
<organism evidence="2 3">
    <name type="scientific">Neobacillus massiliamazoniensis</name>
    <dbReference type="NCBI Taxonomy" id="1499688"/>
    <lineage>
        <taxon>Bacteria</taxon>
        <taxon>Bacillati</taxon>
        <taxon>Bacillota</taxon>
        <taxon>Bacilli</taxon>
        <taxon>Bacillales</taxon>
        <taxon>Bacillaceae</taxon>
        <taxon>Neobacillus</taxon>
    </lineage>
</organism>
<name>A0A0U1P318_9BACI</name>
<evidence type="ECO:0000313" key="3">
    <source>
        <dbReference type="Proteomes" id="UP000199087"/>
    </source>
</evidence>
<protein>
    <submittedName>
        <fullName evidence="2">Cytoplasmic protein</fullName>
    </submittedName>
</protein>
<evidence type="ECO:0000313" key="2">
    <source>
        <dbReference type="EMBL" id="CRK84528.1"/>
    </source>
</evidence>
<proteinExistence type="predicted"/>
<dbReference type="STRING" id="1499688.BN000_04560"/>